<evidence type="ECO:0000256" key="2">
    <source>
        <dbReference type="SAM" id="SignalP"/>
    </source>
</evidence>
<evidence type="ECO:0000313" key="4">
    <source>
        <dbReference type="EMBL" id="CAG37578.1"/>
    </source>
</evidence>
<feature type="domain" description="Autotransporter" evidence="3">
    <location>
        <begin position="370"/>
        <end position="646"/>
    </location>
</feature>
<dbReference type="STRING" id="177439.DP2849"/>
<keyword evidence="5" id="KW-1185">Reference proteome</keyword>
<dbReference type="HOGENOM" id="CLU_429523_0_0_7"/>
<dbReference type="InterPro" id="IPR026893">
    <property type="entry name" value="Tyr/Ser_Pase_IphP-type"/>
</dbReference>
<gene>
    <name evidence="4" type="ordered locus">DP2849</name>
</gene>
<dbReference type="Gene3D" id="3.90.190.10">
    <property type="entry name" value="Protein tyrosine phosphatase superfamily"/>
    <property type="match status" value="1"/>
</dbReference>
<feature type="chain" id="PRO_5004270596" evidence="2">
    <location>
        <begin position="27"/>
        <end position="646"/>
    </location>
</feature>
<keyword evidence="2" id="KW-0732">Signal</keyword>
<dbReference type="Pfam" id="PF03797">
    <property type="entry name" value="Autotransporter"/>
    <property type="match status" value="1"/>
</dbReference>
<dbReference type="SMART" id="SM00869">
    <property type="entry name" value="Autotransporter"/>
    <property type="match status" value="1"/>
</dbReference>
<accession>Q6AJA2</accession>
<organism evidence="4 5">
    <name type="scientific">Desulfotalea psychrophila (strain LSv54 / DSM 12343)</name>
    <dbReference type="NCBI Taxonomy" id="177439"/>
    <lineage>
        <taxon>Bacteria</taxon>
        <taxon>Pseudomonadati</taxon>
        <taxon>Thermodesulfobacteriota</taxon>
        <taxon>Desulfobulbia</taxon>
        <taxon>Desulfobulbales</taxon>
        <taxon>Desulfocapsaceae</taxon>
        <taxon>Desulfotalea</taxon>
    </lineage>
</organism>
<dbReference type="SUPFAM" id="SSF52799">
    <property type="entry name" value="(Phosphotyrosine protein) phosphatases II"/>
    <property type="match status" value="1"/>
</dbReference>
<dbReference type="InterPro" id="IPR029021">
    <property type="entry name" value="Prot-tyrosine_phosphatase-like"/>
</dbReference>
<evidence type="ECO:0000313" key="5">
    <source>
        <dbReference type="Proteomes" id="UP000000602"/>
    </source>
</evidence>
<dbReference type="PANTHER" id="PTHR31126:SF1">
    <property type="entry name" value="TYROSINE SPECIFIC PROTEIN PHOSPHATASES DOMAIN-CONTAINING PROTEIN"/>
    <property type="match status" value="1"/>
</dbReference>
<dbReference type="AlphaFoldDB" id="Q6AJA2"/>
<dbReference type="PROSITE" id="PS51208">
    <property type="entry name" value="AUTOTRANSPORTER"/>
    <property type="match status" value="1"/>
</dbReference>
<proteinExistence type="inferred from homology"/>
<dbReference type="EMBL" id="CR522870">
    <property type="protein sequence ID" value="CAG37578.1"/>
    <property type="molecule type" value="Genomic_DNA"/>
</dbReference>
<reference evidence="5" key="1">
    <citation type="journal article" date="2004" name="Environ. Microbiol.">
        <title>The genome of Desulfotalea psychrophila, a sulfate-reducing bacterium from permanently cold Arctic sediments.</title>
        <authorList>
            <person name="Rabus R."/>
            <person name="Ruepp A."/>
            <person name="Frickey T."/>
            <person name="Rattei T."/>
            <person name="Fartmann B."/>
            <person name="Stark M."/>
            <person name="Bauer M."/>
            <person name="Zibat A."/>
            <person name="Lombardot T."/>
            <person name="Becker I."/>
            <person name="Amann J."/>
            <person name="Gellner K."/>
            <person name="Teeling H."/>
            <person name="Leuschner W.D."/>
            <person name="Gloeckner F.-O."/>
            <person name="Lupas A.N."/>
            <person name="Amann R."/>
            <person name="Klenk H.-P."/>
        </authorList>
    </citation>
    <scope>NUCLEOTIDE SEQUENCE [LARGE SCALE GENOMIC DNA]</scope>
    <source>
        <strain evidence="5">DSM 12343 / LSv54</strain>
    </source>
</reference>
<dbReference type="GO" id="GO:0004721">
    <property type="term" value="F:phosphoprotein phosphatase activity"/>
    <property type="evidence" value="ECO:0007669"/>
    <property type="project" value="InterPro"/>
</dbReference>
<dbReference type="PANTHER" id="PTHR31126">
    <property type="entry name" value="TYROSINE-PROTEIN PHOSPHATASE"/>
    <property type="match status" value="1"/>
</dbReference>
<name>Q6AJA2_DESPS</name>
<dbReference type="InterPro" id="IPR036709">
    <property type="entry name" value="Autotransporte_beta_dom_sf"/>
</dbReference>
<dbReference type="RefSeq" id="WP_011190090.1">
    <property type="nucleotide sequence ID" value="NC_006138.1"/>
</dbReference>
<dbReference type="Pfam" id="PF13350">
    <property type="entry name" value="Y_phosphatase3"/>
    <property type="match status" value="1"/>
</dbReference>
<sequence>MCRATKRRFIIGSILFACLSNSPAWAENEISTPYLTSASNFRDIAGISKNYGGTGFVNDTSHEGIMRTGVFYRSPKLFNLSSVDFNTISGLGLSLIIDLRTPKEIQDAPDMSFGINEVYHNIFGTQDTPHLSYITPEDVRVSFHNAYREYITEEGQRKVLKNIFLDLAKTPKAALYHCTGGKDRTGWVSAVLQSIAGVSDATIMNDYLATNLYMETAVNKFLKDYPESMWPILKLRLGVEASYLQAALEQVVTSYGSMQAYLLQGLDLTPADIYVLRAKMVYYQSLPGQAQFSGNAARGATFLNSLQNSPLSGQYSNYNYYLQAAIDAGTLSGVETRVGGQVHADAAAYLLRQPQLIDNALTTLASGQNLKFGEGKAWLSGLTENQEVSSRSGIASSDSRSSGLIVGGTHRFNENASAYAGASYISNKVESASADADIDNYLVVFGGRYALSKLETGPYMGVRFSAGALDYKSTRPLDYGLGTATGKTDGKTYSGRIDLGNIFERGTFTITPQLGLLVAHIDLDRFDEQGSELALKVNGISETIPSLLAELRVDLNGRQLGNWVFQPSAVIGYERALDTSNVTSTGSLYGISVSQESAYDSRDLAKLGLGISARNGNFSLQVGANLMAGENINSILGANINFLYTF</sequence>
<feature type="signal peptide" evidence="2">
    <location>
        <begin position="1"/>
        <end position="26"/>
    </location>
</feature>
<dbReference type="KEGG" id="dps:DP2849"/>
<dbReference type="SUPFAM" id="SSF103515">
    <property type="entry name" value="Autotransporter"/>
    <property type="match status" value="1"/>
</dbReference>
<dbReference type="InterPro" id="IPR005546">
    <property type="entry name" value="Autotransporte_beta"/>
</dbReference>
<dbReference type="OrthoDB" id="1188001at2"/>
<dbReference type="Proteomes" id="UP000000602">
    <property type="component" value="Chromosome"/>
</dbReference>
<comment type="similarity">
    <text evidence="1">Belongs to the protein-tyrosine phosphatase family.</text>
</comment>
<evidence type="ECO:0000259" key="3">
    <source>
        <dbReference type="PROSITE" id="PS51208"/>
    </source>
</evidence>
<dbReference type="eggNOG" id="COG2365">
    <property type="taxonomic scope" value="Bacteria"/>
</dbReference>
<dbReference type="eggNOG" id="COG4625">
    <property type="taxonomic scope" value="Bacteria"/>
</dbReference>
<evidence type="ECO:0000256" key="1">
    <source>
        <dbReference type="ARBA" id="ARBA00009580"/>
    </source>
</evidence>
<protein>
    <submittedName>
        <fullName evidence="4">Related to protein-tyrosine phosphatase</fullName>
    </submittedName>
</protein>
<dbReference type="Gene3D" id="2.40.128.130">
    <property type="entry name" value="Autotransporter beta-domain"/>
    <property type="match status" value="1"/>
</dbReference>